<dbReference type="EMBL" id="RXIA01000007">
    <property type="protein sequence ID" value="RVU71174.1"/>
    <property type="molecule type" value="Genomic_DNA"/>
</dbReference>
<gene>
    <name evidence="2" type="ORF">EJK17_03795</name>
</gene>
<evidence type="ECO:0000313" key="3">
    <source>
        <dbReference type="Proteomes" id="UP000288291"/>
    </source>
</evidence>
<organism evidence="2 3">
    <name type="scientific">Lactobacillus xujianguonis</name>
    <dbReference type="NCBI Taxonomy" id="2495899"/>
    <lineage>
        <taxon>Bacteria</taxon>
        <taxon>Bacillati</taxon>
        <taxon>Bacillota</taxon>
        <taxon>Bacilli</taxon>
        <taxon>Lactobacillales</taxon>
        <taxon>Lactobacillaceae</taxon>
        <taxon>Lactobacillus</taxon>
    </lineage>
</organism>
<reference evidence="2 3" key="1">
    <citation type="submission" date="2018-12" db="EMBL/GenBank/DDBJ databases">
        <authorList>
            <person name="Meng J."/>
        </authorList>
    </citation>
    <scope>NUCLEOTIDE SEQUENCE [LARGE SCALE GENOMIC DNA]</scope>
    <source>
        <strain evidence="2 3">HT111-2</strain>
    </source>
</reference>
<keyword evidence="1" id="KW-0812">Transmembrane</keyword>
<proteinExistence type="predicted"/>
<feature type="transmembrane region" description="Helical" evidence="1">
    <location>
        <begin position="6"/>
        <end position="31"/>
    </location>
</feature>
<keyword evidence="1" id="KW-0472">Membrane</keyword>
<keyword evidence="3" id="KW-1185">Reference proteome</keyword>
<name>A0A437SW73_9LACO</name>
<evidence type="ECO:0000256" key="1">
    <source>
        <dbReference type="SAM" id="Phobius"/>
    </source>
</evidence>
<keyword evidence="1" id="KW-1133">Transmembrane helix</keyword>
<dbReference type="AlphaFoldDB" id="A0A437SW73"/>
<evidence type="ECO:0000313" key="2">
    <source>
        <dbReference type="EMBL" id="RVU71174.1"/>
    </source>
</evidence>
<accession>A0A437SW73</accession>
<protein>
    <submittedName>
        <fullName evidence="2">Uncharacterized protein</fullName>
    </submittedName>
</protein>
<sequence>MESFYTLSLIISTIFVISFIIIFFCALKIYFNVEKTMMKNKRNDQDE</sequence>
<comment type="caution">
    <text evidence="2">The sequence shown here is derived from an EMBL/GenBank/DDBJ whole genome shotgun (WGS) entry which is preliminary data.</text>
</comment>
<dbReference type="Proteomes" id="UP000288291">
    <property type="component" value="Unassembled WGS sequence"/>
</dbReference>